<keyword evidence="2" id="KW-1185">Reference proteome</keyword>
<dbReference type="AlphaFoldDB" id="A0A4Z1JMJ6"/>
<organism evidence="1 2">
    <name type="scientific">Botrytis elliptica</name>
    <dbReference type="NCBI Taxonomy" id="278938"/>
    <lineage>
        <taxon>Eukaryota</taxon>
        <taxon>Fungi</taxon>
        <taxon>Dikarya</taxon>
        <taxon>Ascomycota</taxon>
        <taxon>Pezizomycotina</taxon>
        <taxon>Leotiomycetes</taxon>
        <taxon>Helotiales</taxon>
        <taxon>Sclerotiniaceae</taxon>
        <taxon>Botrytis</taxon>
    </lineage>
</organism>
<accession>A0A4Z1JMJ6</accession>
<gene>
    <name evidence="1" type="ORF">BELL_0244g00160</name>
</gene>
<dbReference type="Proteomes" id="UP000297229">
    <property type="component" value="Unassembled WGS sequence"/>
</dbReference>
<evidence type="ECO:0000313" key="1">
    <source>
        <dbReference type="EMBL" id="TGO74971.1"/>
    </source>
</evidence>
<dbReference type="EMBL" id="PQXM01000243">
    <property type="protein sequence ID" value="TGO74971.1"/>
    <property type="molecule type" value="Genomic_DNA"/>
</dbReference>
<reference evidence="1 2" key="1">
    <citation type="submission" date="2017-12" db="EMBL/GenBank/DDBJ databases">
        <title>Comparative genomics of Botrytis spp.</title>
        <authorList>
            <person name="Valero-Jimenez C.A."/>
            <person name="Tapia P."/>
            <person name="Veloso J."/>
            <person name="Silva-Moreno E."/>
            <person name="Staats M."/>
            <person name="Valdes J.H."/>
            <person name="Van Kan J.A.L."/>
        </authorList>
    </citation>
    <scope>NUCLEOTIDE SEQUENCE [LARGE SCALE GENOMIC DNA]</scope>
    <source>
        <strain evidence="1 2">Be9601</strain>
    </source>
</reference>
<comment type="caution">
    <text evidence="1">The sequence shown here is derived from an EMBL/GenBank/DDBJ whole genome shotgun (WGS) entry which is preliminary data.</text>
</comment>
<name>A0A4Z1JMJ6_9HELO</name>
<protein>
    <submittedName>
        <fullName evidence="1">Uncharacterized protein</fullName>
    </submittedName>
</protein>
<sequence>MASNTQSHDYEKVDFNENPFKPWAVNDSGELADPIRIRYFFRSDEIKGQLLWKDLIVDS</sequence>
<evidence type="ECO:0000313" key="2">
    <source>
        <dbReference type="Proteomes" id="UP000297229"/>
    </source>
</evidence>
<proteinExistence type="predicted"/>